<evidence type="ECO:0000313" key="2">
    <source>
        <dbReference type="Proteomes" id="UP000762703"/>
    </source>
</evidence>
<evidence type="ECO:0000313" key="1">
    <source>
        <dbReference type="EMBL" id="MBE6505475.1"/>
    </source>
</evidence>
<organism evidence="1 2">
    <name type="scientific">Methanobrevibacter millerae</name>
    <dbReference type="NCBI Taxonomy" id="230361"/>
    <lineage>
        <taxon>Archaea</taxon>
        <taxon>Methanobacteriati</taxon>
        <taxon>Methanobacteriota</taxon>
        <taxon>Methanomada group</taxon>
        <taxon>Methanobacteria</taxon>
        <taxon>Methanobacteriales</taxon>
        <taxon>Methanobacteriaceae</taxon>
        <taxon>Methanobrevibacter</taxon>
    </lineage>
</organism>
<sequence>MEPAQVIPEKPPIEVKNFKTLPEGVKTTIINRVDDVIKIDNKNNVVGWGFRAKNPGTITEVIYNKPGEYTSALFIKYDNLYGEPKQIVILFNSDYKIITINWGD</sequence>
<accession>A0A8T3VG80</accession>
<proteinExistence type="predicted"/>
<gene>
    <name evidence="1" type="ORF">E7Z73_07040</name>
</gene>
<protein>
    <submittedName>
        <fullName evidence="1">Uncharacterized protein</fullName>
    </submittedName>
</protein>
<comment type="caution">
    <text evidence="1">The sequence shown here is derived from an EMBL/GenBank/DDBJ whole genome shotgun (WGS) entry which is preliminary data.</text>
</comment>
<dbReference type="EMBL" id="SUTE01000055">
    <property type="protein sequence ID" value="MBE6505475.1"/>
    <property type="molecule type" value="Genomic_DNA"/>
</dbReference>
<reference evidence="1" key="1">
    <citation type="submission" date="2019-04" db="EMBL/GenBank/DDBJ databases">
        <title>Evolution of Biomass-Degrading Anaerobic Consortia Revealed by Metagenomics.</title>
        <authorList>
            <person name="Peng X."/>
        </authorList>
    </citation>
    <scope>NUCLEOTIDE SEQUENCE</scope>
    <source>
        <strain evidence="1">SIG12</strain>
    </source>
</reference>
<name>A0A8T3VG80_9EURY</name>
<dbReference type="Proteomes" id="UP000762703">
    <property type="component" value="Unassembled WGS sequence"/>
</dbReference>
<dbReference type="AlphaFoldDB" id="A0A8T3VG80"/>
<dbReference type="RefSeq" id="WP_303737128.1">
    <property type="nucleotide sequence ID" value="NZ_SUTE01000055.1"/>
</dbReference>